<name>A0A915I722_ROMCU</name>
<evidence type="ECO:0000313" key="2">
    <source>
        <dbReference type="WBParaSite" id="nRc.2.0.1.t09149-RA"/>
    </source>
</evidence>
<accession>A0A915I722</accession>
<proteinExistence type="predicted"/>
<organism evidence="1 2">
    <name type="scientific">Romanomermis culicivorax</name>
    <name type="common">Nematode worm</name>
    <dbReference type="NCBI Taxonomy" id="13658"/>
    <lineage>
        <taxon>Eukaryota</taxon>
        <taxon>Metazoa</taxon>
        <taxon>Ecdysozoa</taxon>
        <taxon>Nematoda</taxon>
        <taxon>Enoplea</taxon>
        <taxon>Dorylaimia</taxon>
        <taxon>Mermithida</taxon>
        <taxon>Mermithoidea</taxon>
        <taxon>Mermithidae</taxon>
        <taxon>Romanomermis</taxon>
    </lineage>
</organism>
<dbReference type="Proteomes" id="UP000887565">
    <property type="component" value="Unplaced"/>
</dbReference>
<reference evidence="2" key="1">
    <citation type="submission" date="2022-11" db="UniProtKB">
        <authorList>
            <consortium name="WormBaseParasite"/>
        </authorList>
    </citation>
    <scope>IDENTIFICATION</scope>
</reference>
<sequence>MYKMTKTLRHDQQNGNMDHIYCMTNCLTSSGETVGKILQDSLSGSPFSCTSGAAELMWLVDCDDVKTIGRGGVDVIMRETYGDASVIGDRPMPSVTLADASALADGKFLTIGPSLIKIKY</sequence>
<evidence type="ECO:0000313" key="1">
    <source>
        <dbReference type="Proteomes" id="UP000887565"/>
    </source>
</evidence>
<protein>
    <submittedName>
        <fullName evidence="2">Uncharacterized protein</fullName>
    </submittedName>
</protein>
<keyword evidence="1" id="KW-1185">Reference proteome</keyword>
<dbReference type="WBParaSite" id="nRc.2.0.1.t09149-RA">
    <property type="protein sequence ID" value="nRc.2.0.1.t09149-RA"/>
    <property type="gene ID" value="nRc.2.0.1.g09149"/>
</dbReference>
<dbReference type="AlphaFoldDB" id="A0A915I722"/>